<keyword evidence="2" id="KW-1185">Reference proteome</keyword>
<dbReference type="GeneID" id="94343924"/>
<evidence type="ECO:0000313" key="1">
    <source>
        <dbReference type="EMBL" id="TDH68759.1"/>
    </source>
</evidence>
<proteinExistence type="predicted"/>
<name>A0A976IEF9_BRELC</name>
<evidence type="ECO:0008006" key="3">
    <source>
        <dbReference type="Google" id="ProtNLM"/>
    </source>
</evidence>
<dbReference type="OrthoDB" id="70493at2759"/>
<sequence length="496" mass="56419">MSELAEGNDLLGTTNSRKAPSSLLKNVLSKSRGALTHDGNNASIILDDKVLRDTPWTPKSLGRAKTAIVYKVRRPYANAGLNMYLKVQTLNDTLLILERNIFFIKGWVPYFVSLQDDSILMYSSRERWEQGLKPDKVIELHFMMLLGEMMVDVNEGCTSLHGHIVNLRLFRRKLLGIDELDEWLNEEFRQSLVVSSGSKSDKLAVNNPNASSHCVFEFASYNQRTFELWTKVIRRVLATKRKARKSRLRSNPSKNDTEFVCSYESSNLNTSWVSPGQDSKVTLLQSEIWCSRVLSGEKEKAESELRRIVAMEKLVDQVTDARMALLVYEKVSRVHELFSANGRREIESLDGRESAMPTDVINFFADHLKRKYSVFLILALVYGVNEEEIREAHDRMCHENAAMNAGVGGGSGKLQRTVASYGFEDSESLELYEKYRDAAFNYHKMNYGDFAAAEEEDAIMHLPVMLQVAVIRGDCEEIIAMQSILDVVKERLTERC</sequence>
<dbReference type="Proteomes" id="UP000294530">
    <property type="component" value="Unassembled WGS sequence"/>
</dbReference>
<dbReference type="AlphaFoldDB" id="A0A976IEF9"/>
<dbReference type="RefSeq" id="XP_067818258.1">
    <property type="nucleotide sequence ID" value="XM_067958253.1"/>
</dbReference>
<gene>
    <name evidence="1" type="ORF">CCR75_000145</name>
</gene>
<accession>A0A976IEF9</accession>
<dbReference type="KEGG" id="blac:94343924"/>
<comment type="caution">
    <text evidence="1">The sequence shown here is derived from an EMBL/GenBank/DDBJ whole genome shotgun (WGS) entry which is preliminary data.</text>
</comment>
<evidence type="ECO:0000313" key="2">
    <source>
        <dbReference type="Proteomes" id="UP000294530"/>
    </source>
</evidence>
<organism evidence="1 2">
    <name type="scientific">Bremia lactucae</name>
    <name type="common">Lettuce downy mildew</name>
    <dbReference type="NCBI Taxonomy" id="4779"/>
    <lineage>
        <taxon>Eukaryota</taxon>
        <taxon>Sar</taxon>
        <taxon>Stramenopiles</taxon>
        <taxon>Oomycota</taxon>
        <taxon>Peronosporomycetes</taxon>
        <taxon>Peronosporales</taxon>
        <taxon>Peronosporaceae</taxon>
        <taxon>Bremia</taxon>
    </lineage>
</organism>
<reference evidence="1 2" key="1">
    <citation type="journal article" date="2021" name="Genome Biol.">
        <title>AFLAP: assembly-free linkage analysis pipeline using k-mers from genome sequencing data.</title>
        <authorList>
            <person name="Fletcher K."/>
            <person name="Zhang L."/>
            <person name="Gil J."/>
            <person name="Han R."/>
            <person name="Cavanaugh K."/>
            <person name="Michelmore R."/>
        </authorList>
    </citation>
    <scope>NUCLEOTIDE SEQUENCE [LARGE SCALE GENOMIC DNA]</scope>
    <source>
        <strain evidence="1 2">SF5</strain>
    </source>
</reference>
<protein>
    <recommendedName>
        <fullName evidence="3">PH domain-containing protein</fullName>
    </recommendedName>
</protein>
<dbReference type="EMBL" id="SHOA02000016">
    <property type="protein sequence ID" value="TDH68759.1"/>
    <property type="molecule type" value="Genomic_DNA"/>
</dbReference>